<dbReference type="PROSITE" id="PS51052">
    <property type="entry name" value="CYCLOTIDE"/>
    <property type="match status" value="1"/>
</dbReference>
<evidence type="ECO:0000256" key="3">
    <source>
        <dbReference type="SAM" id="SignalP"/>
    </source>
</evidence>
<dbReference type="InterPro" id="IPR036146">
    <property type="entry name" value="Cyclotide_sf"/>
</dbReference>
<keyword evidence="3" id="KW-0732">Signal</keyword>
<dbReference type="Pfam" id="PF03784">
    <property type="entry name" value="Cyclotide"/>
    <property type="match status" value="1"/>
</dbReference>
<dbReference type="GO" id="GO:0006952">
    <property type="term" value="P:defense response"/>
    <property type="evidence" value="ECO:0007669"/>
    <property type="project" value="UniProtKB-KW"/>
</dbReference>
<evidence type="ECO:0000256" key="1">
    <source>
        <dbReference type="ARBA" id="ARBA00022821"/>
    </source>
</evidence>
<evidence type="ECO:0000313" key="4">
    <source>
        <dbReference type="EMBL" id="ALI30827.1"/>
    </source>
</evidence>
<feature type="signal peptide" evidence="3">
    <location>
        <begin position="1"/>
        <end position="22"/>
    </location>
</feature>
<keyword evidence="2" id="KW-1015">Disulfide bond</keyword>
<proteinExistence type="evidence at transcript level"/>
<name>A0A0N9YG86_9ROSI</name>
<dbReference type="AlphaFoldDB" id="A0A0N9YG86"/>
<reference evidence="4" key="1">
    <citation type="journal article" date="2015" name="J. Proteome Res.">
        <title>Peptidomics of Circular Cysteine-Rich Plant Peptides: Analysis of the Diversity of Cyclotides from Viola tricolor by Transcriptome and Proteome Mining.</title>
        <authorList>
            <person name="Hellinger R."/>
            <person name="Koehbach J."/>
            <person name="Soltis D.E."/>
            <person name="Carpenter E.J."/>
            <person name="Wong G.K."/>
            <person name="Gruber C.W."/>
        </authorList>
    </citation>
    <scope>NUCLEOTIDE SEQUENCE</scope>
    <source>
        <strain evidence="4">50</strain>
    </source>
</reference>
<evidence type="ECO:0000256" key="2">
    <source>
        <dbReference type="ARBA" id="ARBA00023157"/>
    </source>
</evidence>
<dbReference type="EMBL" id="KT203807">
    <property type="protein sequence ID" value="ALI30827.1"/>
    <property type="molecule type" value="mRNA"/>
</dbReference>
<organism evidence="4">
    <name type="scientific">Viola tricolor</name>
    <dbReference type="NCBI Taxonomy" id="214053"/>
    <lineage>
        <taxon>Eukaryota</taxon>
        <taxon>Viridiplantae</taxon>
        <taxon>Streptophyta</taxon>
        <taxon>Embryophyta</taxon>
        <taxon>Tracheophyta</taxon>
        <taxon>Spermatophyta</taxon>
        <taxon>Magnoliopsida</taxon>
        <taxon>eudicotyledons</taxon>
        <taxon>Gunneridae</taxon>
        <taxon>Pentapetalae</taxon>
        <taxon>rosids</taxon>
        <taxon>fabids</taxon>
        <taxon>Malpighiales</taxon>
        <taxon>Violaceae</taxon>
        <taxon>Viola</taxon>
        <taxon>Viola subgen. Viola</taxon>
        <taxon>Viola sect. Melanium</taxon>
        <taxon>Viola subsect. Bracteolatae</taxon>
    </lineage>
</organism>
<protein>
    <submittedName>
        <fullName evidence="4">Cyclotide</fullName>
    </submittedName>
</protein>
<accession>A0A0N9YG86</accession>
<dbReference type="InterPro" id="IPR012323">
    <property type="entry name" value="Cyclotide_bracelet_CS"/>
</dbReference>
<feature type="chain" id="PRO_5006041608" evidence="3">
    <location>
        <begin position="23"/>
        <end position="119"/>
    </location>
</feature>
<dbReference type="InterPro" id="IPR005535">
    <property type="entry name" value="Cyclotide"/>
</dbReference>
<sequence length="119" mass="12770">MEMKRMIVGLVLIATFALPALNATFEKDFITREAINRVLKKVSPNSNGMLDEQAIIALTGKILVSNPIIEEALLKHSNLNGLGGDIPCGESCVYIPCITGVLGCSCSHNVCYYNSLAAN</sequence>
<dbReference type="SUPFAM" id="SSF57038">
    <property type="entry name" value="Cyclotides"/>
    <property type="match status" value="1"/>
</dbReference>
<dbReference type="PROSITE" id="PS60008">
    <property type="entry name" value="CYCLOTIDE_BRACELET"/>
    <property type="match status" value="1"/>
</dbReference>
<keyword evidence="1" id="KW-0611">Plant defense</keyword>